<proteinExistence type="predicted"/>
<keyword evidence="2" id="KW-1185">Reference proteome</keyword>
<sequence>MVGHRRSSCEEKKGASHKDDQSEYKSIQSQPDSAYDDLPSYKEAVQDDKSIPDDWVKVGYSDTGRATQRHADREQQPPCSHWSESMCRITVKSRKCCSCMDERPETNSGLYPMYVDGQGWVEKATRWQYYCPNCQEYFDPDAKARSMRDQHAWAEKHAKSLADERDRRYFGLGRWIDAVRGSFLS</sequence>
<name>A0ACC0D6R2_9PEZI</name>
<comment type="caution">
    <text evidence="1">The sequence shown here is derived from an EMBL/GenBank/DDBJ whole genome shotgun (WGS) entry which is preliminary data.</text>
</comment>
<protein>
    <submittedName>
        <fullName evidence="1">Uncharacterized protein</fullName>
    </submittedName>
</protein>
<evidence type="ECO:0000313" key="2">
    <source>
        <dbReference type="Proteomes" id="UP001497680"/>
    </source>
</evidence>
<organism evidence="1 2">
    <name type="scientific">Hypoxylon rubiginosum</name>
    <dbReference type="NCBI Taxonomy" id="110542"/>
    <lineage>
        <taxon>Eukaryota</taxon>
        <taxon>Fungi</taxon>
        <taxon>Dikarya</taxon>
        <taxon>Ascomycota</taxon>
        <taxon>Pezizomycotina</taxon>
        <taxon>Sordariomycetes</taxon>
        <taxon>Xylariomycetidae</taxon>
        <taxon>Xylariales</taxon>
        <taxon>Hypoxylaceae</taxon>
        <taxon>Hypoxylon</taxon>
    </lineage>
</organism>
<gene>
    <name evidence="1" type="ORF">F4821DRAFT_94698</name>
</gene>
<dbReference type="Proteomes" id="UP001497680">
    <property type="component" value="Unassembled WGS sequence"/>
</dbReference>
<reference evidence="1 2" key="1">
    <citation type="journal article" date="2022" name="New Phytol.">
        <title>Ecological generalism drives hyperdiversity of secondary metabolite gene clusters in xylarialean endophytes.</title>
        <authorList>
            <person name="Franco M.E.E."/>
            <person name="Wisecaver J.H."/>
            <person name="Arnold A.E."/>
            <person name="Ju Y.M."/>
            <person name="Slot J.C."/>
            <person name="Ahrendt S."/>
            <person name="Moore L.P."/>
            <person name="Eastman K.E."/>
            <person name="Scott K."/>
            <person name="Konkel Z."/>
            <person name="Mondo S.J."/>
            <person name="Kuo A."/>
            <person name="Hayes R.D."/>
            <person name="Haridas S."/>
            <person name="Andreopoulos B."/>
            <person name="Riley R."/>
            <person name="LaButti K."/>
            <person name="Pangilinan J."/>
            <person name="Lipzen A."/>
            <person name="Amirebrahimi M."/>
            <person name="Yan J."/>
            <person name="Adam C."/>
            <person name="Keymanesh K."/>
            <person name="Ng V."/>
            <person name="Louie K."/>
            <person name="Northen T."/>
            <person name="Drula E."/>
            <person name="Henrissat B."/>
            <person name="Hsieh H.M."/>
            <person name="Youens-Clark K."/>
            <person name="Lutzoni F."/>
            <person name="Miadlikowska J."/>
            <person name="Eastwood D.C."/>
            <person name="Hamelin R.C."/>
            <person name="Grigoriev I.V."/>
            <person name="U'Ren J.M."/>
        </authorList>
    </citation>
    <scope>NUCLEOTIDE SEQUENCE [LARGE SCALE GENOMIC DNA]</scope>
    <source>
        <strain evidence="1 2">ER1909</strain>
    </source>
</reference>
<evidence type="ECO:0000313" key="1">
    <source>
        <dbReference type="EMBL" id="KAI6088060.1"/>
    </source>
</evidence>
<accession>A0ACC0D6R2</accession>
<dbReference type="EMBL" id="MU394303">
    <property type="protein sequence ID" value="KAI6088060.1"/>
    <property type="molecule type" value="Genomic_DNA"/>
</dbReference>